<feature type="transmembrane region" description="Helical" evidence="5">
    <location>
        <begin position="86"/>
        <end position="104"/>
    </location>
</feature>
<dbReference type="EMBL" id="BAAALG010000012">
    <property type="protein sequence ID" value="GAA1109915.1"/>
    <property type="molecule type" value="Genomic_DNA"/>
</dbReference>
<proteinExistence type="predicted"/>
<gene>
    <name evidence="7" type="ORF">GCM10009668_33060</name>
</gene>
<evidence type="ECO:0000313" key="7">
    <source>
        <dbReference type="EMBL" id="GAA1109915.1"/>
    </source>
</evidence>
<feature type="domain" description="Major facilitator superfamily (MFS) profile" evidence="6">
    <location>
        <begin position="18"/>
        <end position="396"/>
    </location>
</feature>
<comment type="subcellular location">
    <subcellularLocation>
        <location evidence="1">Cell membrane</location>
        <topology evidence="1">Multi-pass membrane protein</topology>
    </subcellularLocation>
</comment>
<dbReference type="InterPro" id="IPR052524">
    <property type="entry name" value="MFS_Cyanate_Porter"/>
</dbReference>
<keyword evidence="2 5" id="KW-0812">Transmembrane</keyword>
<feature type="transmembrane region" description="Helical" evidence="5">
    <location>
        <begin position="55"/>
        <end position="74"/>
    </location>
</feature>
<dbReference type="InterPro" id="IPR011701">
    <property type="entry name" value="MFS"/>
</dbReference>
<dbReference type="RefSeq" id="WP_343995952.1">
    <property type="nucleotide sequence ID" value="NZ_BAAALG010000012.1"/>
</dbReference>
<keyword evidence="4 5" id="KW-0472">Membrane</keyword>
<dbReference type="PANTHER" id="PTHR23523">
    <property type="match status" value="1"/>
</dbReference>
<feature type="transmembrane region" description="Helical" evidence="5">
    <location>
        <begin position="172"/>
        <end position="194"/>
    </location>
</feature>
<protein>
    <submittedName>
        <fullName evidence="7">CynX/NimT family MFS transporter</fullName>
    </submittedName>
</protein>
<evidence type="ECO:0000256" key="5">
    <source>
        <dbReference type="SAM" id="Phobius"/>
    </source>
</evidence>
<organism evidence="7 8">
    <name type="scientific">Nocardioides dubius</name>
    <dbReference type="NCBI Taxonomy" id="317019"/>
    <lineage>
        <taxon>Bacteria</taxon>
        <taxon>Bacillati</taxon>
        <taxon>Actinomycetota</taxon>
        <taxon>Actinomycetes</taxon>
        <taxon>Propionibacteriales</taxon>
        <taxon>Nocardioidaceae</taxon>
        <taxon>Nocardioides</taxon>
    </lineage>
</organism>
<feature type="transmembrane region" description="Helical" evidence="5">
    <location>
        <begin position="110"/>
        <end position="128"/>
    </location>
</feature>
<reference evidence="7 8" key="1">
    <citation type="journal article" date="2019" name="Int. J. Syst. Evol. Microbiol.">
        <title>The Global Catalogue of Microorganisms (GCM) 10K type strain sequencing project: providing services to taxonomists for standard genome sequencing and annotation.</title>
        <authorList>
            <consortium name="The Broad Institute Genomics Platform"/>
            <consortium name="The Broad Institute Genome Sequencing Center for Infectious Disease"/>
            <person name="Wu L."/>
            <person name="Ma J."/>
        </authorList>
    </citation>
    <scope>NUCLEOTIDE SEQUENCE [LARGE SCALE GENOMIC DNA]</scope>
    <source>
        <strain evidence="7 8">JCM 13008</strain>
    </source>
</reference>
<dbReference type="Pfam" id="PF07690">
    <property type="entry name" value="MFS_1"/>
    <property type="match status" value="1"/>
</dbReference>
<evidence type="ECO:0000256" key="1">
    <source>
        <dbReference type="ARBA" id="ARBA00004651"/>
    </source>
</evidence>
<dbReference type="PANTHER" id="PTHR23523:SF2">
    <property type="entry name" value="2-NITROIMIDAZOLE TRANSPORTER"/>
    <property type="match status" value="1"/>
</dbReference>
<dbReference type="Gene3D" id="1.20.1250.20">
    <property type="entry name" value="MFS general substrate transporter like domains"/>
    <property type="match status" value="1"/>
</dbReference>
<evidence type="ECO:0000313" key="8">
    <source>
        <dbReference type="Proteomes" id="UP001501581"/>
    </source>
</evidence>
<keyword evidence="3 5" id="KW-1133">Transmembrane helix</keyword>
<feature type="transmembrane region" description="Helical" evidence="5">
    <location>
        <begin position="18"/>
        <end position="35"/>
    </location>
</feature>
<feature type="transmembrane region" description="Helical" evidence="5">
    <location>
        <begin position="340"/>
        <end position="364"/>
    </location>
</feature>
<dbReference type="SUPFAM" id="SSF103473">
    <property type="entry name" value="MFS general substrate transporter"/>
    <property type="match status" value="1"/>
</dbReference>
<dbReference type="InterPro" id="IPR036259">
    <property type="entry name" value="MFS_trans_sf"/>
</dbReference>
<name>A0ABN1U0H7_9ACTN</name>
<evidence type="ECO:0000256" key="2">
    <source>
        <dbReference type="ARBA" id="ARBA00022692"/>
    </source>
</evidence>
<dbReference type="PROSITE" id="PS50850">
    <property type="entry name" value="MFS"/>
    <property type="match status" value="1"/>
</dbReference>
<feature type="transmembrane region" description="Helical" evidence="5">
    <location>
        <begin position="308"/>
        <end position="328"/>
    </location>
</feature>
<dbReference type="InterPro" id="IPR020846">
    <property type="entry name" value="MFS_dom"/>
</dbReference>
<accession>A0ABN1U0H7</accession>
<evidence type="ECO:0000256" key="3">
    <source>
        <dbReference type="ARBA" id="ARBA00022989"/>
    </source>
</evidence>
<keyword evidence="8" id="KW-1185">Reference proteome</keyword>
<feature type="transmembrane region" description="Helical" evidence="5">
    <location>
        <begin position="215"/>
        <end position="236"/>
    </location>
</feature>
<evidence type="ECO:0000256" key="4">
    <source>
        <dbReference type="ARBA" id="ARBA00023136"/>
    </source>
</evidence>
<feature type="transmembrane region" description="Helical" evidence="5">
    <location>
        <begin position="248"/>
        <end position="271"/>
    </location>
</feature>
<feature type="transmembrane region" description="Helical" evidence="5">
    <location>
        <begin position="370"/>
        <end position="392"/>
    </location>
</feature>
<feature type="transmembrane region" description="Helical" evidence="5">
    <location>
        <begin position="140"/>
        <end position="166"/>
    </location>
</feature>
<comment type="caution">
    <text evidence="7">The sequence shown here is derived from an EMBL/GenBank/DDBJ whole genome shotgun (WGS) entry which is preliminary data.</text>
</comment>
<dbReference type="Proteomes" id="UP001501581">
    <property type="component" value="Unassembled WGS sequence"/>
</dbReference>
<evidence type="ECO:0000259" key="6">
    <source>
        <dbReference type="PROSITE" id="PS50850"/>
    </source>
</evidence>
<feature type="transmembrane region" description="Helical" evidence="5">
    <location>
        <begin position="283"/>
        <end position="302"/>
    </location>
</feature>
<sequence length="404" mass="42064">MDRVSVSPPLRTSRTESILILIGILTVSLNLRPAAVSVGPVLEEVTEGLAMSHTVAGLLTSLPVIAFAGFGALAPAAASRWGVHRVTLLALVGVILGLAGRALVDSSLPFLALSMLALAGMAAANVLLPSLVKLHFPDRVGLLTAAYTTAMAIGLTGALTLTVPIAETFGGWRVGIGVWAGLAAVCALPWLFLLRHDAAPGTAHRGVRLADVARTRLGWAMAFFFGFQSLQAYAIFGWFAQLWRDSGYSAATAGALVGLLAAVSIPLSLWIPAAAARRTSQQGIFAAIMVCYPVGYVGLMLAPHSLAVLWAVIVGIGACTFPLILTMIGLRSRTPAGTAALSGFTQSVGYLLAAVGPFAVGALYDATGGWTVPLWFLLAIAVPQFAFGMYAARPQYIEDQLNVT</sequence>
<dbReference type="CDD" id="cd17339">
    <property type="entry name" value="MFS_NIMT_CynX_like"/>
    <property type="match status" value="1"/>
</dbReference>